<protein>
    <submittedName>
        <fullName evidence="6">Alpha/beta hydrolase</fullName>
    </submittedName>
</protein>
<evidence type="ECO:0000256" key="1">
    <source>
        <dbReference type="ARBA" id="ARBA00010088"/>
    </source>
</evidence>
<feature type="domain" description="Peptidase S33 tripeptidyl aminopeptidase-like C-terminal" evidence="5">
    <location>
        <begin position="363"/>
        <end position="462"/>
    </location>
</feature>
<gene>
    <name evidence="6" type="ORF">HGA07_10565</name>
</gene>
<dbReference type="Pfam" id="PF00561">
    <property type="entry name" value="Abhydrolase_1"/>
    <property type="match status" value="1"/>
</dbReference>
<comment type="caution">
    <text evidence="6">The sequence shown here is derived from an EMBL/GenBank/DDBJ whole genome shotgun (WGS) entry which is preliminary data.</text>
</comment>
<keyword evidence="2" id="KW-0732">Signal</keyword>
<dbReference type="InterPro" id="IPR013595">
    <property type="entry name" value="Pept_S33_TAP-like_C"/>
</dbReference>
<evidence type="ECO:0000259" key="5">
    <source>
        <dbReference type="Pfam" id="PF08386"/>
    </source>
</evidence>
<dbReference type="EMBL" id="JAAXPE010000008">
    <property type="protein sequence ID" value="NKY86068.1"/>
    <property type="molecule type" value="Genomic_DNA"/>
</dbReference>
<proteinExistence type="inferred from homology"/>
<dbReference type="GO" id="GO:0016787">
    <property type="term" value="F:hydrolase activity"/>
    <property type="evidence" value="ECO:0007669"/>
    <property type="project" value="UniProtKB-KW"/>
</dbReference>
<dbReference type="SUPFAM" id="SSF53474">
    <property type="entry name" value="alpha/beta-Hydrolases"/>
    <property type="match status" value="1"/>
</dbReference>
<dbReference type="AlphaFoldDB" id="A0A7X6LX16"/>
<name>A0A7X6LX16_9NOCA</name>
<dbReference type="PANTHER" id="PTHR43248:SF29">
    <property type="entry name" value="TRIPEPTIDYL AMINOPEPTIDASE"/>
    <property type="match status" value="1"/>
</dbReference>
<evidence type="ECO:0000256" key="3">
    <source>
        <dbReference type="ARBA" id="ARBA00022801"/>
    </source>
</evidence>
<dbReference type="PANTHER" id="PTHR43248">
    <property type="entry name" value="2-SUCCINYL-6-HYDROXY-2,4-CYCLOHEXADIENE-1-CARBOXYLATE SYNTHASE"/>
    <property type="match status" value="1"/>
</dbReference>
<dbReference type="InterPro" id="IPR029058">
    <property type="entry name" value="AB_hydrolase_fold"/>
</dbReference>
<dbReference type="Pfam" id="PF08386">
    <property type="entry name" value="Abhydrolase_4"/>
    <property type="match status" value="1"/>
</dbReference>
<feature type="domain" description="AB hydrolase-1" evidence="4">
    <location>
        <begin position="61"/>
        <end position="231"/>
    </location>
</feature>
<dbReference type="Proteomes" id="UP000523447">
    <property type="component" value="Unassembled WGS sequence"/>
</dbReference>
<dbReference type="InterPro" id="IPR051601">
    <property type="entry name" value="Serine_prot/Carboxylest_S33"/>
</dbReference>
<dbReference type="InterPro" id="IPR000073">
    <property type="entry name" value="AB_hydrolase_1"/>
</dbReference>
<evidence type="ECO:0000313" key="6">
    <source>
        <dbReference type="EMBL" id="NKY86068.1"/>
    </source>
</evidence>
<evidence type="ECO:0000313" key="7">
    <source>
        <dbReference type="Proteomes" id="UP000523447"/>
    </source>
</evidence>
<dbReference type="Gene3D" id="3.40.50.1820">
    <property type="entry name" value="alpha/beta hydrolase"/>
    <property type="match status" value="1"/>
</dbReference>
<sequence length="468" mass="50613">MDRFYLQRVTWKPCGLDNLDTAGGACADVRVPLDYADPDGRTLTVAISRIAAADPDRRRGVLLANPGGPGASGLDTVDLLGDVLAPDVRAQYDLIGMDPRGVGRSAGGRACGWRPGEMIRSAGVGLDGFLADTGRAARLAMDCLAGDSTALRQLTTRNTARDMDVIRRVLGAPTLSFFGVSYGTYLGAVFAQMFPQSVDRMVLDSAIDPDRYWTGMVRDWGAADEAALDDWAVWAARRDPDYHFGTSAPQVRETVEELMNSLARQPVTVNDFVVDDHWLPFLLHNLLANFRSDEKTAATVAELLAAANGTPVSEHSPWLADTLDSLRNYEDSALAFIACGDDAAPEEPARYWSEIEERRPAQPVFGALAANIQPCAFWPRPVESPTTVRNSVPALIVQATGDPRTPYPHALALHHDMAGSRLVTLAGVRIHMTFRPGLSRCVGEAINGYFIDGRLPATDVVCRPDAAP</sequence>
<evidence type="ECO:0000259" key="4">
    <source>
        <dbReference type="Pfam" id="PF00561"/>
    </source>
</evidence>
<keyword evidence="7" id="KW-1185">Reference proteome</keyword>
<accession>A0A7X6LX16</accession>
<organism evidence="6 7">
    <name type="scientific">Nocardia veterana</name>
    <dbReference type="NCBI Taxonomy" id="132249"/>
    <lineage>
        <taxon>Bacteria</taxon>
        <taxon>Bacillati</taxon>
        <taxon>Actinomycetota</taxon>
        <taxon>Actinomycetes</taxon>
        <taxon>Mycobacteriales</taxon>
        <taxon>Nocardiaceae</taxon>
        <taxon>Nocardia</taxon>
    </lineage>
</organism>
<keyword evidence="3 6" id="KW-0378">Hydrolase</keyword>
<comment type="similarity">
    <text evidence="1">Belongs to the peptidase S33 family.</text>
</comment>
<evidence type="ECO:0000256" key="2">
    <source>
        <dbReference type="ARBA" id="ARBA00022729"/>
    </source>
</evidence>
<reference evidence="6 7" key="1">
    <citation type="submission" date="2020-04" db="EMBL/GenBank/DDBJ databases">
        <title>MicrobeNet Type strains.</title>
        <authorList>
            <person name="Nicholson A.C."/>
        </authorList>
    </citation>
    <scope>NUCLEOTIDE SEQUENCE [LARGE SCALE GENOMIC DNA]</scope>
    <source>
        <strain evidence="6 7">DSM 44445</strain>
    </source>
</reference>